<evidence type="ECO:0000256" key="6">
    <source>
        <dbReference type="ARBA" id="ARBA00023002"/>
    </source>
</evidence>
<evidence type="ECO:0000256" key="4">
    <source>
        <dbReference type="ARBA" id="ARBA00022563"/>
    </source>
</evidence>
<comment type="caution">
    <text evidence="9">The sequence shown here is derived from an EMBL/GenBank/DDBJ whole genome shotgun (WGS) entry which is preliminary data.</text>
</comment>
<evidence type="ECO:0000256" key="2">
    <source>
        <dbReference type="ARBA" id="ARBA00009539"/>
    </source>
</evidence>
<dbReference type="CDD" id="cd00209">
    <property type="entry name" value="DHFR"/>
    <property type="match status" value="1"/>
</dbReference>
<accession>A0ABU8IAN7</accession>
<evidence type="ECO:0000313" key="10">
    <source>
        <dbReference type="Proteomes" id="UP001363035"/>
    </source>
</evidence>
<feature type="domain" description="DHFR" evidence="8">
    <location>
        <begin position="152"/>
        <end position="317"/>
    </location>
</feature>
<evidence type="ECO:0000256" key="3">
    <source>
        <dbReference type="ARBA" id="ARBA00012856"/>
    </source>
</evidence>
<evidence type="ECO:0000259" key="8">
    <source>
        <dbReference type="PROSITE" id="PS51330"/>
    </source>
</evidence>
<comment type="similarity">
    <text evidence="2">Belongs to the dihydrofolate reductase family.</text>
</comment>
<evidence type="ECO:0000313" key="9">
    <source>
        <dbReference type="EMBL" id="MEI5986509.1"/>
    </source>
</evidence>
<dbReference type="PROSITE" id="PS51330">
    <property type="entry name" value="DHFR_2"/>
    <property type="match status" value="1"/>
</dbReference>
<dbReference type="GO" id="GO:0004146">
    <property type="term" value="F:dihydrofolate reductase activity"/>
    <property type="evidence" value="ECO:0007669"/>
    <property type="project" value="UniProtKB-EC"/>
</dbReference>
<dbReference type="Pfam" id="PF00186">
    <property type="entry name" value="DHFR_1"/>
    <property type="match status" value="1"/>
</dbReference>
<evidence type="ECO:0000256" key="1">
    <source>
        <dbReference type="ARBA" id="ARBA00004903"/>
    </source>
</evidence>
<dbReference type="Proteomes" id="UP001363035">
    <property type="component" value="Unassembled WGS sequence"/>
</dbReference>
<dbReference type="RefSeq" id="WP_216650029.1">
    <property type="nucleotide sequence ID" value="NZ_JAYLLN010000073.1"/>
</dbReference>
<protein>
    <recommendedName>
        <fullName evidence="3">dihydrofolate reductase</fullName>
        <ecNumber evidence="3">1.5.1.3</ecNumber>
    </recommendedName>
</protein>
<comment type="pathway">
    <text evidence="1">Cofactor biosynthesis; tetrahydrofolate biosynthesis; 5,6,7,8-tetrahydrofolate from 7,8-dihydrofolate: step 1/1.</text>
</comment>
<reference evidence="9 10" key="1">
    <citation type="submission" date="2024-01" db="EMBL/GenBank/DDBJ databases">
        <title>Sphingobacterium tenebrionis sp. nov., a novel endophyte isolated from tenebrio molitor intestines.</title>
        <authorList>
            <person name="Zhang C."/>
        </authorList>
    </citation>
    <scope>NUCLEOTIDE SEQUENCE [LARGE SCALE GENOMIC DNA]</scope>
    <source>
        <strain evidence="9 10">PU5-4</strain>
    </source>
</reference>
<dbReference type="EC" id="1.5.1.3" evidence="3"/>
<proteinExistence type="inferred from homology"/>
<dbReference type="InterPro" id="IPR001796">
    <property type="entry name" value="DHFR_dom"/>
</dbReference>
<evidence type="ECO:0000256" key="7">
    <source>
        <dbReference type="ARBA" id="ARBA00025067"/>
    </source>
</evidence>
<sequence length="317" mass="36633">MLKLYKEINGVLHYWETWDEDDKTGLVHWGTVGENGEQKKVKSTLLKNFHKIIQQEINEKINEGYEQIDEDDLKFLIIEYKLNSDFGNEEDLEKRHRLEAKMNEDLGWNLSLGNWLFSHGRRGQGNTGSRCSNSKSPHGVHFTYNLQSTSMKVALIVAVDQQFGIGKNNDLMWHLPADMKFFKETTTGHIVVTGRKNYDSIPERFRPLPNRENAVLTRNTEYHAPGAVVFSSLESCLDHYKNEVERTVFIIGGGQIYREALALDCVQEMFITHVQGEFGADTFFPKFEAVAWNVETVATQVVDEKNAYAFEVKRYWR</sequence>
<keyword evidence="10" id="KW-1185">Reference proteome</keyword>
<keyword evidence="4" id="KW-0554">One-carbon metabolism</keyword>
<dbReference type="EMBL" id="JAYLLN010000073">
    <property type="protein sequence ID" value="MEI5986509.1"/>
    <property type="molecule type" value="Genomic_DNA"/>
</dbReference>
<keyword evidence="6 9" id="KW-0560">Oxidoreductase</keyword>
<dbReference type="PANTHER" id="PTHR48069:SF3">
    <property type="entry name" value="DIHYDROFOLATE REDUCTASE"/>
    <property type="match status" value="1"/>
</dbReference>
<keyword evidence="5" id="KW-0521">NADP</keyword>
<comment type="function">
    <text evidence="7">Key enzyme in folate metabolism. Catalyzes an essential reaction for de novo glycine and purine synthesis, and for DNA precursor synthesis.</text>
</comment>
<dbReference type="PANTHER" id="PTHR48069">
    <property type="entry name" value="DIHYDROFOLATE REDUCTASE"/>
    <property type="match status" value="1"/>
</dbReference>
<gene>
    <name evidence="9" type="ORF">VJ786_16505</name>
</gene>
<dbReference type="InterPro" id="IPR012259">
    <property type="entry name" value="DHFR"/>
</dbReference>
<organism evidence="9 10">
    <name type="scientific">Sphingobacterium tenebrionis</name>
    <dbReference type="NCBI Taxonomy" id="3111775"/>
    <lineage>
        <taxon>Bacteria</taxon>
        <taxon>Pseudomonadati</taxon>
        <taxon>Bacteroidota</taxon>
        <taxon>Sphingobacteriia</taxon>
        <taxon>Sphingobacteriales</taxon>
        <taxon>Sphingobacteriaceae</taxon>
        <taxon>Sphingobacterium</taxon>
    </lineage>
</organism>
<evidence type="ECO:0000256" key="5">
    <source>
        <dbReference type="ARBA" id="ARBA00022857"/>
    </source>
</evidence>
<name>A0ABU8IAN7_9SPHI</name>